<dbReference type="HAMAP" id="MF_02065">
    <property type="entry name" value="MltG"/>
    <property type="match status" value="1"/>
</dbReference>
<dbReference type="PANTHER" id="PTHR30518:SF2">
    <property type="entry name" value="ENDOLYTIC MUREIN TRANSGLYCOSYLASE"/>
    <property type="match status" value="1"/>
</dbReference>
<organism evidence="9 10">
    <name type="scientific">Flavimobilis marinus</name>
    <dbReference type="NCBI Taxonomy" id="285351"/>
    <lineage>
        <taxon>Bacteria</taxon>
        <taxon>Bacillati</taxon>
        <taxon>Actinomycetota</taxon>
        <taxon>Actinomycetes</taxon>
        <taxon>Micrococcales</taxon>
        <taxon>Jonesiaceae</taxon>
        <taxon>Flavimobilis</taxon>
    </lineage>
</organism>
<dbReference type="GO" id="GO:0071555">
    <property type="term" value="P:cell wall organization"/>
    <property type="evidence" value="ECO:0007669"/>
    <property type="project" value="UniProtKB-KW"/>
</dbReference>
<evidence type="ECO:0000256" key="2">
    <source>
        <dbReference type="ARBA" id="ARBA00022692"/>
    </source>
</evidence>
<dbReference type="RefSeq" id="WP_177191299.1">
    <property type="nucleotide sequence ID" value="NZ_BNAN01000002.1"/>
</dbReference>
<name>A0A1I2FHE0_9MICO</name>
<dbReference type="Pfam" id="PF02618">
    <property type="entry name" value="YceG"/>
    <property type="match status" value="1"/>
</dbReference>
<evidence type="ECO:0000256" key="4">
    <source>
        <dbReference type="ARBA" id="ARBA00023136"/>
    </source>
</evidence>
<comment type="similarity">
    <text evidence="7">Belongs to the transglycosylase MltG family.</text>
</comment>
<dbReference type="AlphaFoldDB" id="A0A1I2FHE0"/>
<evidence type="ECO:0000256" key="7">
    <source>
        <dbReference type="HAMAP-Rule" id="MF_02065"/>
    </source>
</evidence>
<dbReference type="Proteomes" id="UP000198520">
    <property type="component" value="Unassembled WGS sequence"/>
</dbReference>
<keyword evidence="4 7" id="KW-0472">Membrane</keyword>
<accession>A0A1I2FHE0</accession>
<evidence type="ECO:0000313" key="10">
    <source>
        <dbReference type="Proteomes" id="UP000198520"/>
    </source>
</evidence>
<dbReference type="PANTHER" id="PTHR30518">
    <property type="entry name" value="ENDOLYTIC MUREIN TRANSGLYCOSYLASE"/>
    <property type="match status" value="1"/>
</dbReference>
<protein>
    <recommendedName>
        <fullName evidence="7">Endolytic murein transglycosylase</fullName>
        <ecNumber evidence="7">4.2.2.29</ecNumber>
    </recommendedName>
    <alternativeName>
        <fullName evidence="7">Peptidoglycan lytic transglycosylase</fullName>
    </alternativeName>
    <alternativeName>
        <fullName evidence="7">Peptidoglycan polymerization terminase</fullName>
    </alternativeName>
</protein>
<evidence type="ECO:0000256" key="5">
    <source>
        <dbReference type="ARBA" id="ARBA00023239"/>
    </source>
</evidence>
<keyword evidence="3 7" id="KW-1133">Transmembrane helix</keyword>
<feature type="region of interest" description="Disordered" evidence="8">
    <location>
        <begin position="1"/>
        <end position="29"/>
    </location>
</feature>
<feature type="transmembrane region" description="Helical" evidence="7">
    <location>
        <begin position="34"/>
        <end position="54"/>
    </location>
</feature>
<keyword evidence="2 7" id="KW-0812">Transmembrane</keyword>
<comment type="catalytic activity">
    <reaction evidence="7">
        <text>a peptidoglycan chain = a peptidoglycan chain with N-acetyl-1,6-anhydromuramyl-[peptide] at the reducing end + a peptidoglycan chain with N-acetylglucosamine at the non-reducing end.</text>
        <dbReference type="EC" id="4.2.2.29"/>
    </reaction>
</comment>
<dbReference type="Gene3D" id="3.30.1490.480">
    <property type="entry name" value="Endolytic murein transglycosylase"/>
    <property type="match status" value="1"/>
</dbReference>
<proteinExistence type="inferred from homology"/>
<evidence type="ECO:0000256" key="3">
    <source>
        <dbReference type="ARBA" id="ARBA00022989"/>
    </source>
</evidence>
<reference evidence="10" key="1">
    <citation type="submission" date="2016-10" db="EMBL/GenBank/DDBJ databases">
        <authorList>
            <person name="Varghese N."/>
            <person name="Submissions S."/>
        </authorList>
    </citation>
    <scope>NUCLEOTIDE SEQUENCE [LARGE SCALE GENOMIC DNA]</scope>
    <source>
        <strain evidence="10">DSM 19083</strain>
    </source>
</reference>
<comment type="function">
    <text evidence="7">Functions as a peptidoglycan terminase that cleaves nascent peptidoglycan strands endolytically to terminate their elongation.</text>
</comment>
<dbReference type="GO" id="GO:0008932">
    <property type="term" value="F:lytic endotransglycosylase activity"/>
    <property type="evidence" value="ECO:0007669"/>
    <property type="project" value="UniProtKB-UniRule"/>
</dbReference>
<feature type="site" description="Important for catalytic activity" evidence="7">
    <location>
        <position position="259"/>
    </location>
</feature>
<keyword evidence="6 7" id="KW-0961">Cell wall biogenesis/degradation</keyword>
<keyword evidence="1 7" id="KW-1003">Cell membrane</keyword>
<dbReference type="EMBL" id="FONZ01000002">
    <property type="protein sequence ID" value="SFF03946.1"/>
    <property type="molecule type" value="Genomic_DNA"/>
</dbReference>
<dbReference type="InterPro" id="IPR003770">
    <property type="entry name" value="MLTG-like"/>
</dbReference>
<dbReference type="EC" id="4.2.2.29" evidence="7"/>
<evidence type="ECO:0000256" key="6">
    <source>
        <dbReference type="ARBA" id="ARBA00023316"/>
    </source>
</evidence>
<dbReference type="STRING" id="285351.SAMN04488035_1289"/>
<comment type="subcellular location">
    <subcellularLocation>
        <location evidence="7">Cell membrane</location>
        <topology evidence="7">Single-pass membrane protein</topology>
    </subcellularLocation>
</comment>
<gene>
    <name evidence="7" type="primary">mltG</name>
    <name evidence="9" type="ORF">SAMN04488035_1289</name>
</gene>
<sequence>MSDLMPGAAPEVRRSRSAQRVSPSARRRRRQRRIRTTVVVVLVGALVVAAGLFIKNQWSDLFGGDDVVAATDFDGPGAGEVQVQVAKGASGAAIGQALTEAGVVASQRAFTTAISDYTAETGIAPNLSYGTYSLQLEMKAADALAAMLDKANLVQDGVTVREGLSVAETIARLSSVTTIPVEDFEAALEDPDAIGLPKEADGDAEGWLAPATYPYEEGTTAVNLLSTMIAKQISDMDSLGIKEGDRMEALIKASLVEKEAPAEARAKVARVIENRLDQGMPLQFDSTIHFIAGEGSADASTTDEQRNVDSPYNTYRYEGLPPGPIANPGKAALEAVAEPEAGNWVFFVTVNPETGETKFTDSYDQHLVNRQEYLTWISENSTADAED</sequence>
<evidence type="ECO:0000256" key="1">
    <source>
        <dbReference type="ARBA" id="ARBA00022475"/>
    </source>
</evidence>
<evidence type="ECO:0000313" key="9">
    <source>
        <dbReference type="EMBL" id="SFF03946.1"/>
    </source>
</evidence>
<evidence type="ECO:0000256" key="8">
    <source>
        <dbReference type="SAM" id="MobiDB-lite"/>
    </source>
</evidence>
<dbReference type="GO" id="GO:0005886">
    <property type="term" value="C:plasma membrane"/>
    <property type="evidence" value="ECO:0007669"/>
    <property type="project" value="UniProtKB-SubCell"/>
</dbReference>
<dbReference type="GO" id="GO:0009252">
    <property type="term" value="P:peptidoglycan biosynthetic process"/>
    <property type="evidence" value="ECO:0007669"/>
    <property type="project" value="UniProtKB-UniRule"/>
</dbReference>
<keyword evidence="5 7" id="KW-0456">Lyase</keyword>
<keyword evidence="10" id="KW-1185">Reference proteome</keyword>
<dbReference type="NCBIfam" id="TIGR00247">
    <property type="entry name" value="endolytic transglycosylase MltG"/>
    <property type="match status" value="1"/>
</dbReference>